<dbReference type="Gene3D" id="3.30.70.1900">
    <property type="match status" value="1"/>
</dbReference>
<organism evidence="2 3">
    <name type="scientific">Rubrivivax benzoatilyticus</name>
    <dbReference type="NCBI Taxonomy" id="316997"/>
    <lineage>
        <taxon>Bacteria</taxon>
        <taxon>Pseudomonadati</taxon>
        <taxon>Pseudomonadota</taxon>
        <taxon>Betaproteobacteria</taxon>
        <taxon>Burkholderiales</taxon>
        <taxon>Sphaerotilaceae</taxon>
        <taxon>Rubrivivax</taxon>
    </lineage>
</organism>
<evidence type="ECO:0000313" key="2">
    <source>
        <dbReference type="EMBL" id="NHK99502.1"/>
    </source>
</evidence>
<proteinExistence type="predicted"/>
<protein>
    <submittedName>
        <fullName evidence="2">CRISPR system precrRNA processing endoribonuclease RAMP protein Cas6</fullName>
    </submittedName>
</protein>
<evidence type="ECO:0000313" key="3">
    <source>
        <dbReference type="Proteomes" id="UP000802098"/>
    </source>
</evidence>
<dbReference type="Pfam" id="PF10040">
    <property type="entry name" value="CRISPR_Cas6"/>
    <property type="match status" value="1"/>
</dbReference>
<dbReference type="EMBL" id="JAAOCD010000006">
    <property type="protein sequence ID" value="NHK99502.1"/>
    <property type="molecule type" value="Genomic_DNA"/>
</dbReference>
<reference evidence="2 3" key="1">
    <citation type="submission" date="2020-03" db="EMBL/GenBank/DDBJ databases">
        <title>Rubrivivax benzoatilyticus JA2 (sequenced after 10 years sub-culturing).</title>
        <authorList>
            <person name="Gupta D."/>
            <person name="Chintalapati S."/>
            <person name="Chintalapati V.R."/>
        </authorList>
    </citation>
    <scope>NUCLEOTIDE SEQUENCE [LARGE SCALE GENOMIC DNA]</scope>
    <source>
        <strain evidence="2 3">JA2-Mal</strain>
    </source>
</reference>
<feature type="domain" description="CRISPR-associated protein Cas6 C-terminal" evidence="1">
    <location>
        <begin position="156"/>
        <end position="279"/>
    </location>
</feature>
<dbReference type="RefSeq" id="WP_009855611.1">
    <property type="nucleotide sequence ID" value="NZ_JAAOCD010000006.1"/>
</dbReference>
<keyword evidence="3" id="KW-1185">Reference proteome</keyword>
<dbReference type="PROSITE" id="PS51257">
    <property type="entry name" value="PROKAR_LIPOPROTEIN"/>
    <property type="match status" value="1"/>
</dbReference>
<gene>
    <name evidence="2" type="ORF">G7087_14035</name>
</gene>
<dbReference type="Proteomes" id="UP000802098">
    <property type="component" value="Unassembled WGS sequence"/>
</dbReference>
<sequence>MLRIGLRHRLAGDLQTEPFKGALWHGVFGACLHDLAPGAFDALMRAEVQQRRWALRPPLQLDGWIPAGAALDSELLLIGDAAAHAPACVAAADEMGRRGFGPSRVPAPLEAVWGVDAAGRPVPLSGAEAPVTALDVYEQARELTVAPAATSAELELRLLSPLRLKAGNELLRELPDYRLLVRRSVARLVMNLPEGDVGLFAPGEHAALMEAAAAVPLVAHRVDGVQWLRRSARQRRVMPFEGLLGTLVFGPGAAAAYPWLALAEWWQLGGKTTFGLGVVEARLRPVITALGASDAVGAPTLAPAAERGARADTAVAPSSPR</sequence>
<comment type="caution">
    <text evidence="2">The sequence shown here is derived from an EMBL/GenBank/DDBJ whole genome shotgun (WGS) entry which is preliminary data.</text>
</comment>
<name>A0ABX0HWW7_9BURK</name>
<accession>A0ABX0HWW7</accession>
<evidence type="ECO:0000259" key="1">
    <source>
        <dbReference type="Pfam" id="PF10040"/>
    </source>
</evidence>
<dbReference type="InterPro" id="IPR019267">
    <property type="entry name" value="CRISPR-assoc_Cas6_C"/>
</dbReference>